<name>A0A8T9SVP7_9BACT</name>
<sequence length="66" mass="7129">MNTYFSLSTAKCTPDQVPAAFNQIVDGYMTANPEKKIIGLQHATCSIGSPMSPYVVLSVQFTATDK</sequence>
<proteinExistence type="predicted"/>
<dbReference type="RefSeq" id="WP_245095178.1">
    <property type="nucleotide sequence ID" value="NZ_CP095053.1"/>
</dbReference>
<keyword evidence="2" id="KW-1185">Reference proteome</keyword>
<organism evidence="1 2">
    <name type="scientific">Hymenobacter aerilatus</name>
    <dbReference type="NCBI Taxonomy" id="2932251"/>
    <lineage>
        <taxon>Bacteria</taxon>
        <taxon>Pseudomonadati</taxon>
        <taxon>Bacteroidota</taxon>
        <taxon>Cytophagia</taxon>
        <taxon>Cytophagales</taxon>
        <taxon>Hymenobacteraceae</taxon>
        <taxon>Hymenobacter</taxon>
    </lineage>
</organism>
<dbReference type="EMBL" id="CP095053">
    <property type="protein sequence ID" value="UOR06252.1"/>
    <property type="molecule type" value="Genomic_DNA"/>
</dbReference>
<protein>
    <submittedName>
        <fullName evidence="1">Uncharacterized protein</fullName>
    </submittedName>
</protein>
<evidence type="ECO:0000313" key="2">
    <source>
        <dbReference type="Proteomes" id="UP000829925"/>
    </source>
</evidence>
<accession>A0A8T9SVP7</accession>
<gene>
    <name evidence="1" type="ORF">MUN82_03950</name>
</gene>
<dbReference type="Proteomes" id="UP000829925">
    <property type="component" value="Chromosome"/>
</dbReference>
<reference evidence="1 2" key="1">
    <citation type="submission" date="2022-04" db="EMBL/GenBank/DDBJ databases">
        <title>Hymenobacter sp. isolated from the air.</title>
        <authorList>
            <person name="Won M."/>
            <person name="Lee C.-M."/>
            <person name="Woen H.-Y."/>
            <person name="Kwon S.-W."/>
        </authorList>
    </citation>
    <scope>NUCLEOTIDE SEQUENCE [LARGE SCALE GENOMIC DNA]</scope>
    <source>
        <strain evidence="2">5413 J-13</strain>
    </source>
</reference>
<dbReference type="KEGG" id="haei:MUN82_03950"/>
<evidence type="ECO:0000313" key="1">
    <source>
        <dbReference type="EMBL" id="UOR06252.1"/>
    </source>
</evidence>
<dbReference type="AlphaFoldDB" id="A0A8T9SVP7"/>